<reference evidence="4" key="1">
    <citation type="submission" date="2021-02" db="EMBL/GenBank/DDBJ databases">
        <authorList>
            <person name="Dougan E. K."/>
            <person name="Rhodes N."/>
            <person name="Thang M."/>
            <person name="Chan C."/>
        </authorList>
    </citation>
    <scope>NUCLEOTIDE SEQUENCE</scope>
</reference>
<dbReference type="Proteomes" id="UP000601435">
    <property type="component" value="Unassembled WGS sequence"/>
</dbReference>
<feature type="region of interest" description="Disordered" evidence="2">
    <location>
        <begin position="1643"/>
        <end position="1704"/>
    </location>
</feature>
<keyword evidence="5" id="KW-1185">Reference proteome</keyword>
<dbReference type="GO" id="GO:0003677">
    <property type="term" value="F:DNA binding"/>
    <property type="evidence" value="ECO:0007669"/>
    <property type="project" value="InterPro"/>
</dbReference>
<dbReference type="EMBL" id="CAJNJA010032232">
    <property type="protein sequence ID" value="CAE7665139.1"/>
    <property type="molecule type" value="Genomic_DNA"/>
</dbReference>
<feature type="transmembrane region" description="Helical" evidence="3">
    <location>
        <begin position="1904"/>
        <end position="1928"/>
    </location>
</feature>
<feature type="region of interest" description="Disordered" evidence="2">
    <location>
        <begin position="217"/>
        <end position="250"/>
    </location>
</feature>
<dbReference type="OrthoDB" id="3255824at2759"/>
<keyword evidence="3" id="KW-1133">Transmembrane helix</keyword>
<dbReference type="InterPro" id="IPR013762">
    <property type="entry name" value="Integrase-like_cat_sf"/>
</dbReference>
<protein>
    <submittedName>
        <fullName evidence="4">Uncharacterized protein</fullName>
    </submittedName>
</protein>
<evidence type="ECO:0000313" key="5">
    <source>
        <dbReference type="Proteomes" id="UP000601435"/>
    </source>
</evidence>
<sequence length="2014" mass="221779">MAGLSDLCYCRVIGKDGAVPVIGWAVEAADDEIVLATTSDLSSLEHTSKAKVGQQTVSFVRVGQNTASLETPAGWGGLKPKDLAPLDVCQSAWKKVKDSELLSSEAEATKVRKPKAQKGKGSLAADLSQLRGLFGEGDSEGEEESDSEGDLAFPPRKGQSKYLPPGGSGDHSSEKKKKSKGEGDLVKQMLVKNLADGKDANEMLPAVLMAMLLDKDKGKESRRGRGASSSDYLELHGGSDSDESDADEDKAKGMKAVELLHRLHRSIRRHPKRVCEQFEKEVIEDLGIVKGQAWTLKDYVRKQQWGKFKGLYRTAIMDVEVYELLRSNQPDVAAAQVIQNLKSKMQAVMQGGDWGSAWLLTGLPDPLMKREFAGSRQEMSIISGYLDAVHRLQKRVRESKGLAGHHGEEDEESGAAGVVHPVLAGGNSESSFQQYFAWFQGAQGYLLERSSEGPLFPCALPYPEAILTEEVRGEAAEVTMWWSKAFLNVFISWGNFVTFGCPAPEGSGREPRVSYRASRDARVFADKLLGEMGEFVSYELVAGRLSCGGKRSVVESMLAQVQCTVGASYFHDGAAAEEAGSVALPVEASRVAIPSQAGMVDPCRWLEGERKETVQNLASLRKPEYLWDEIVTACHRVPVQEEPALADRMLSTGMAVLVPEKDLPRDSRGNMLLGGLFCVAKNEAEEHALRGFCLVLKSFFEVVTKHGGDPKVDYRLAFRVLGMGDKNGCDIAQAVHEGLLRRHGVLDPSKTLVYGAHIPQGNLLEGVYLDDLLIAKKCEVPFVIPLDGSFIPPAAQVNDDDVIELQAAEAAYEEAGLERAEHKAFRQLVRFKAWGAEIDGILGKAGAPLEARRQVWVLIAKLVTGGFACRGVLQRVVGYLAFIFQYRRELYGLLHHMYKYLAKMPEGRWVPLPGHILDELRSCALHLPFATWNMRKGISSTVIATDATPTAGGAVTAAVPQAVAQALWRHTEVKGAAVRLDRDQDFLFGAEAPREASRFASLVSECLCWRVESGYSFRQTSHINLQEMRALKREVIKLAGDPKNARTIFLFFNDSRVVCGALGKGRSSSYKLNGIIRTIIPHIILSGISLGLLWVETESNVADYPSRFRLLPPPCPAPRWLRRLGVQDISEWVGIEVFAESGQITLAHREAGVPMLDPWCFERSSTSFDGHLEELMRGGQVRWAWLAPPCGSFSPLRNLDVGGPLRRKGVPEGDPHNLEVQLGNSQWRWSLHLMSLLIEAGGFVFLVHPKNSVAWRLEETNRFIQQHNLRRVRIDSCAYQHRGMPIGVLPNLKPWIIATNSPWIDAAVLTCPGNHQHGSPLRGRRAQEAEACPTGFCEKLADALVQWTKAAAWLLGRARALGANLSSRTSSRVVDSWLEKVVCDSYERGERLYRVRLGVLGVQRALRLSGPLLRGTWAALRGWRMILPVNPRIPMSKYILQAVLVTLLATGFREVGRAREQWWSAFVGTWLSFEGLLRPGEMDKLFIGDVTFPEGDWPTSEDVGLVLCIKSPKTRRVWRTQFVLIKDAQLIEWLRWWCQDRPSHRRVLRAGRRDWAKRLSLALERLDLNDRGFTLSSLRGGGATHLFRVTENIARVQYHGRWSRQETLKSYLQEGIRTMPSRLAGALRELAAALEEEDWELVGSNSGEDPVVVRGPAADSGKDPVAKRGPKAKPAAARQTTTSSAASSSRSSVSRVERASAVRGDAVDTTASSNVYHQDIRTYLVLSNPLEPSFVGWVQGPASVVWPRLEARLPGGQLFGSRVRLRKVADVDAAQAEAEEAATVEDTAAAAATLLEAVQTAAQQLGDAEVAEGQTAQEVLQDQASLQAASRWRAGGAARKLTAVLARLTTSLQSWTSLSRRPQSTPGRVVPAERPRPLIRAPAAAQPARLQQPSWWSRVAPCRLWTFFALALALCFPRVVALTVALFCKLVIRGMVALIVYFGRELYFQLSVSLAEVENSLVEWLATQLSGGGAGPPACQYGEVREFQDAFLAIFAVPAFVYGTSEYRISMNLD</sequence>
<name>A0A812WEH9_9DINO</name>
<dbReference type="GO" id="GO:0015074">
    <property type="term" value="P:DNA integration"/>
    <property type="evidence" value="ECO:0007669"/>
    <property type="project" value="InterPro"/>
</dbReference>
<evidence type="ECO:0000313" key="4">
    <source>
        <dbReference type="EMBL" id="CAE7665139.1"/>
    </source>
</evidence>
<feature type="compositionally biased region" description="Acidic residues" evidence="2">
    <location>
        <begin position="137"/>
        <end position="149"/>
    </location>
</feature>
<dbReference type="Gene3D" id="1.10.443.10">
    <property type="entry name" value="Intergrase catalytic core"/>
    <property type="match status" value="1"/>
</dbReference>
<keyword evidence="1" id="KW-0233">DNA recombination</keyword>
<gene>
    <name evidence="4" type="ORF">SNEC2469_LOCUS18975</name>
</gene>
<evidence type="ECO:0000256" key="1">
    <source>
        <dbReference type="ARBA" id="ARBA00023172"/>
    </source>
</evidence>
<keyword evidence="3" id="KW-0812">Transmembrane</keyword>
<evidence type="ECO:0000256" key="2">
    <source>
        <dbReference type="SAM" id="MobiDB-lite"/>
    </source>
</evidence>
<comment type="caution">
    <text evidence="4">The sequence shown here is derived from an EMBL/GenBank/DDBJ whole genome shotgun (WGS) entry which is preliminary data.</text>
</comment>
<evidence type="ECO:0000256" key="3">
    <source>
        <dbReference type="SAM" id="Phobius"/>
    </source>
</evidence>
<dbReference type="GO" id="GO:0006310">
    <property type="term" value="P:DNA recombination"/>
    <property type="evidence" value="ECO:0007669"/>
    <property type="project" value="UniProtKB-KW"/>
</dbReference>
<dbReference type="InterPro" id="IPR011010">
    <property type="entry name" value="DNA_brk_join_enz"/>
</dbReference>
<accession>A0A812WEH9</accession>
<feature type="region of interest" description="Disordered" evidence="2">
    <location>
        <begin position="107"/>
        <end position="184"/>
    </location>
</feature>
<dbReference type="SUPFAM" id="SSF56349">
    <property type="entry name" value="DNA breaking-rejoining enzymes"/>
    <property type="match status" value="1"/>
</dbReference>
<keyword evidence="3" id="KW-0472">Membrane</keyword>
<feature type="compositionally biased region" description="Low complexity" evidence="2">
    <location>
        <begin position="1672"/>
        <end position="1694"/>
    </location>
</feature>
<organism evidence="4 5">
    <name type="scientific">Symbiodinium necroappetens</name>
    <dbReference type="NCBI Taxonomy" id="1628268"/>
    <lineage>
        <taxon>Eukaryota</taxon>
        <taxon>Sar</taxon>
        <taxon>Alveolata</taxon>
        <taxon>Dinophyceae</taxon>
        <taxon>Suessiales</taxon>
        <taxon>Symbiodiniaceae</taxon>
        <taxon>Symbiodinium</taxon>
    </lineage>
</organism>
<proteinExistence type="predicted"/>